<feature type="signal peptide" evidence="1">
    <location>
        <begin position="1"/>
        <end position="19"/>
    </location>
</feature>
<sequence>MKSMRLLILLTFILYETQCAPSIKPLTFLKSLLSKHLPSITEQPLPEEEIYPAYKCEPVEEGAIDDEVIDWNRQVFMVNDKPILIEVGNVQPIKNVNHDEVVDVNPEINPEVNCDENAEVDLEVITKDNLEQNVELRPEIENKDVYDKDLNTQWLLGENTSERLPEIDVTIGKSSIKDKLINKINVIKSKLKLKNRLVIPIVESIEENNNNVEITSGKPITTLEPIKPPSSTVQYTTTTLQYSTTAQPITSTHQYSTTARPITSTYQYSTTAQPVTSTYQYSTTAQPVTSTHQYSTTLQPVTSTQQYSTTVQPISTSAQPVQYTSTVKPDGYTPNVQVNGGIESQEPIITIPAQHQIPLQQQQIYNSDSSYPLWLNNCPPPLSNQICFHQIPYYAPSPIYTSALNANQFTLENLPYNTPDRQNKKINSGLTKVINYIKIDATQPVQQIKPDQDEQWIRYTYDDSNPVYQNPSYYISQPANSESQPESAFPSSDDLYSTSTMQPIVVYPVDANSNVLPVNQIDQTQYKWDQLLEPATVNSNAEGSKYTMRGDIPIVEDFNPNTNYDQLEGDSAKYTLKERRHVGHYNELVSKKTNQKMPIPVSEISSGKPVTELAETETKANKIEIPAATETKISTTKIIETPVTKIEKPVVKIGTPAITVTETPHPKSNNVNTGV</sequence>
<dbReference type="Proteomes" id="UP001154329">
    <property type="component" value="Chromosome 4"/>
</dbReference>
<keyword evidence="1" id="KW-0732">Signal</keyword>
<evidence type="ECO:0000256" key="1">
    <source>
        <dbReference type="SAM" id="SignalP"/>
    </source>
</evidence>
<name>A0A9P0JJ62_APHGO</name>
<keyword evidence="3" id="KW-1185">Reference proteome</keyword>
<reference evidence="2" key="1">
    <citation type="submission" date="2022-02" db="EMBL/GenBank/DDBJ databases">
        <authorList>
            <person name="King R."/>
        </authorList>
    </citation>
    <scope>NUCLEOTIDE SEQUENCE</scope>
</reference>
<protein>
    <submittedName>
        <fullName evidence="2">Uncharacterized protein</fullName>
    </submittedName>
</protein>
<evidence type="ECO:0000313" key="2">
    <source>
        <dbReference type="EMBL" id="CAH1737866.1"/>
    </source>
</evidence>
<organism evidence="2 3">
    <name type="scientific">Aphis gossypii</name>
    <name type="common">Cotton aphid</name>
    <dbReference type="NCBI Taxonomy" id="80765"/>
    <lineage>
        <taxon>Eukaryota</taxon>
        <taxon>Metazoa</taxon>
        <taxon>Ecdysozoa</taxon>
        <taxon>Arthropoda</taxon>
        <taxon>Hexapoda</taxon>
        <taxon>Insecta</taxon>
        <taxon>Pterygota</taxon>
        <taxon>Neoptera</taxon>
        <taxon>Paraneoptera</taxon>
        <taxon>Hemiptera</taxon>
        <taxon>Sternorrhyncha</taxon>
        <taxon>Aphidomorpha</taxon>
        <taxon>Aphidoidea</taxon>
        <taxon>Aphididae</taxon>
        <taxon>Aphidini</taxon>
        <taxon>Aphis</taxon>
        <taxon>Aphis</taxon>
    </lineage>
</organism>
<evidence type="ECO:0000313" key="3">
    <source>
        <dbReference type="Proteomes" id="UP001154329"/>
    </source>
</evidence>
<dbReference type="EMBL" id="OU899037">
    <property type="protein sequence ID" value="CAH1737866.1"/>
    <property type="molecule type" value="Genomic_DNA"/>
</dbReference>
<proteinExistence type="predicted"/>
<gene>
    <name evidence="2" type="ORF">APHIGO_LOCUS11301</name>
</gene>
<feature type="chain" id="PRO_5040349715" evidence="1">
    <location>
        <begin position="20"/>
        <end position="675"/>
    </location>
</feature>
<reference evidence="2" key="2">
    <citation type="submission" date="2022-10" db="EMBL/GenBank/DDBJ databases">
        <authorList>
            <consortium name="ENA_rothamsted_submissions"/>
            <consortium name="culmorum"/>
            <person name="King R."/>
        </authorList>
    </citation>
    <scope>NUCLEOTIDE SEQUENCE</scope>
</reference>
<dbReference type="AlphaFoldDB" id="A0A9P0JJ62"/>
<accession>A0A9P0JJ62</accession>